<dbReference type="Gene3D" id="3.40.50.150">
    <property type="entry name" value="Vaccinia Virus protein VP39"/>
    <property type="match status" value="1"/>
</dbReference>
<evidence type="ECO:0000256" key="1">
    <source>
        <dbReference type="ARBA" id="ARBA00022603"/>
    </source>
</evidence>
<protein>
    <submittedName>
        <fullName evidence="5">DNA modification methylase</fullName>
    </submittedName>
</protein>
<gene>
    <name evidence="5" type="ORF">MTO99_06930</name>
</gene>
<dbReference type="PANTHER" id="PTHR33375:SF1">
    <property type="entry name" value="CHROMOSOME-PARTITIONING PROTEIN PARB-RELATED"/>
    <property type="match status" value="1"/>
</dbReference>
<dbReference type="InterPro" id="IPR036086">
    <property type="entry name" value="ParB/Sulfiredoxin_sf"/>
</dbReference>
<dbReference type="InterPro" id="IPR029063">
    <property type="entry name" value="SAM-dependent_MTases_sf"/>
</dbReference>
<dbReference type="Pfam" id="PF01555">
    <property type="entry name" value="N6_N4_Mtase"/>
    <property type="match status" value="1"/>
</dbReference>
<evidence type="ECO:0000313" key="6">
    <source>
        <dbReference type="Proteomes" id="UP000832097"/>
    </source>
</evidence>
<dbReference type="SUPFAM" id="SSF110849">
    <property type="entry name" value="ParB/Sulfiredoxin"/>
    <property type="match status" value="1"/>
</dbReference>
<dbReference type="Gene3D" id="3.90.1530.10">
    <property type="entry name" value="Conserved hypothetical protein from pyrococcus furiosus pfu- 392566-001, ParB domain"/>
    <property type="match status" value="1"/>
</dbReference>
<feature type="domain" description="ParB-like N-terminal" evidence="4">
    <location>
        <begin position="9"/>
        <end position="97"/>
    </location>
</feature>
<sequence length="416" mass="44833">MKSVTLQVLDLPLAELLPFHRNPRRGDVEALKASLERHGQYKPIVVNAGSLTGRPNEILAGNHTFAAAKALGWESMSAVLVDVDEERAAAIVLADNRIADLGGYDDADLLAVLQEAGDLSGTGYSSTDLAALLRELDEPVALTDEDDAPDLAEGDPISAPGDVWQLGVHRLLVGDAADLDGVRAMLDGDVPDAVWTDPPYGVQYVGKTDRRLSIQNDGSFSEAAALVASAMGVVVDVCRPGAPVYVAHPEQGREEFLAAMRAAGVRVRQTFVWVKDSLVLGRSDYHYRHEPVLYGFTPGGSGRLGRGGVRWFGDNKQSTVFEVPRPKRSAVHPTMKPVELIERMLRNSCPPGGTVLDLFAGSGTTMIAAHHLGMIAVLVEFDPRYADVICRRWQEHTGVVPMRNGVEVDFTEAADA</sequence>
<name>A0ABY4C1Y0_9MICO</name>
<dbReference type="GO" id="GO:0032259">
    <property type="term" value="P:methylation"/>
    <property type="evidence" value="ECO:0007669"/>
    <property type="project" value="UniProtKB-KW"/>
</dbReference>
<dbReference type="InterPro" id="IPR015840">
    <property type="entry name" value="DNA_MeTrfase_ParB"/>
</dbReference>
<accession>A0ABY4C1Y0</accession>
<keyword evidence="1 5" id="KW-0489">Methyltransferase</keyword>
<keyword evidence="3" id="KW-0949">S-adenosyl-L-methionine</keyword>
<dbReference type="PRINTS" id="PR00506">
    <property type="entry name" value="D21N6MTFRASE"/>
</dbReference>
<evidence type="ECO:0000256" key="3">
    <source>
        <dbReference type="ARBA" id="ARBA00022691"/>
    </source>
</evidence>
<dbReference type="InterPro" id="IPR050336">
    <property type="entry name" value="Chromosome_partition/occlusion"/>
</dbReference>
<dbReference type="InterPro" id="IPR002941">
    <property type="entry name" value="DNA_methylase_N4/N6"/>
</dbReference>
<dbReference type="GO" id="GO:0008168">
    <property type="term" value="F:methyltransferase activity"/>
    <property type="evidence" value="ECO:0007669"/>
    <property type="project" value="UniProtKB-KW"/>
</dbReference>
<dbReference type="Pfam" id="PF02195">
    <property type="entry name" value="ParB_N"/>
    <property type="match status" value="1"/>
</dbReference>
<dbReference type="RefSeq" id="WP_243558084.1">
    <property type="nucleotide sequence ID" value="NZ_CP094528.1"/>
</dbReference>
<dbReference type="SUPFAM" id="SSF53335">
    <property type="entry name" value="S-adenosyl-L-methionine-dependent methyltransferases"/>
    <property type="match status" value="1"/>
</dbReference>
<keyword evidence="2" id="KW-0808">Transferase</keyword>
<dbReference type="InterPro" id="IPR002295">
    <property type="entry name" value="N4/N6-MTase_EcoPI_Mod-like"/>
</dbReference>
<dbReference type="EMBL" id="CP094528">
    <property type="protein sequence ID" value="UOE45485.1"/>
    <property type="molecule type" value="Genomic_DNA"/>
</dbReference>
<dbReference type="SMART" id="SM00470">
    <property type="entry name" value="ParB"/>
    <property type="match status" value="1"/>
</dbReference>
<organism evidence="5 6">
    <name type="scientific">Agromyces larvae</name>
    <dbReference type="NCBI Taxonomy" id="2929802"/>
    <lineage>
        <taxon>Bacteria</taxon>
        <taxon>Bacillati</taxon>
        <taxon>Actinomycetota</taxon>
        <taxon>Actinomycetes</taxon>
        <taxon>Micrococcales</taxon>
        <taxon>Microbacteriaceae</taxon>
        <taxon>Agromyces</taxon>
    </lineage>
</organism>
<reference evidence="5 6" key="1">
    <citation type="submission" date="2022-03" db="EMBL/GenBank/DDBJ databases">
        <title>Mucilaginibacter sp. isolated from the gut of Protaetia brevitarsis seulensis larvae.</title>
        <authorList>
            <person name="Won M."/>
            <person name="Kim S.-J."/>
            <person name="Kwon S.-W."/>
        </authorList>
    </citation>
    <scope>NUCLEOTIDE SEQUENCE [LARGE SCALE GENOMIC DNA]</scope>
    <source>
        <strain evidence="5 6">CFWR-12</strain>
    </source>
</reference>
<proteinExistence type="predicted"/>
<dbReference type="PIRSF" id="PIRSF036758">
    <property type="entry name" value="Aden_M_ParB"/>
    <property type="match status" value="1"/>
</dbReference>
<evidence type="ECO:0000313" key="5">
    <source>
        <dbReference type="EMBL" id="UOE45485.1"/>
    </source>
</evidence>
<evidence type="ECO:0000259" key="4">
    <source>
        <dbReference type="SMART" id="SM00470"/>
    </source>
</evidence>
<evidence type="ECO:0000256" key="2">
    <source>
        <dbReference type="ARBA" id="ARBA00022679"/>
    </source>
</evidence>
<dbReference type="Proteomes" id="UP000832097">
    <property type="component" value="Chromosome"/>
</dbReference>
<dbReference type="InterPro" id="IPR003115">
    <property type="entry name" value="ParB_N"/>
</dbReference>
<dbReference type="PANTHER" id="PTHR33375">
    <property type="entry name" value="CHROMOSOME-PARTITIONING PROTEIN PARB-RELATED"/>
    <property type="match status" value="1"/>
</dbReference>
<keyword evidence="6" id="KW-1185">Reference proteome</keyword>